<proteinExistence type="predicted"/>
<reference evidence="1" key="1">
    <citation type="submission" date="2020-11" db="EMBL/GenBank/DDBJ databases">
        <authorList>
            <person name="Tran Van P."/>
        </authorList>
    </citation>
    <scope>NUCLEOTIDE SEQUENCE</scope>
</reference>
<organism evidence="1">
    <name type="scientific">Cyprideis torosa</name>
    <dbReference type="NCBI Taxonomy" id="163714"/>
    <lineage>
        <taxon>Eukaryota</taxon>
        <taxon>Metazoa</taxon>
        <taxon>Ecdysozoa</taxon>
        <taxon>Arthropoda</taxon>
        <taxon>Crustacea</taxon>
        <taxon>Oligostraca</taxon>
        <taxon>Ostracoda</taxon>
        <taxon>Podocopa</taxon>
        <taxon>Podocopida</taxon>
        <taxon>Cytherocopina</taxon>
        <taxon>Cytheroidea</taxon>
        <taxon>Cytherideidae</taxon>
        <taxon>Cyprideis</taxon>
    </lineage>
</organism>
<dbReference type="Pfam" id="PF00076">
    <property type="entry name" value="RRM_1"/>
    <property type="match status" value="5"/>
</dbReference>
<dbReference type="OrthoDB" id="3800936at2759"/>
<protein>
    <submittedName>
        <fullName evidence="1">Uncharacterized protein</fullName>
    </submittedName>
</protein>
<dbReference type="PANTHER" id="PTHR21245">
    <property type="entry name" value="HETEROGENEOUS NUCLEAR RIBONUCLEOPROTEIN"/>
    <property type="match status" value="1"/>
</dbReference>
<dbReference type="InterPro" id="IPR012677">
    <property type="entry name" value="Nucleotide-bd_a/b_plait_sf"/>
</dbReference>
<feature type="non-terminal residue" evidence="1">
    <location>
        <position position="969"/>
    </location>
</feature>
<dbReference type="FunFam" id="3.30.70.330:FF:000022">
    <property type="entry name" value="APOBEC1 complementation factor isoform X1"/>
    <property type="match status" value="1"/>
</dbReference>
<evidence type="ECO:0000313" key="1">
    <source>
        <dbReference type="EMBL" id="CAD7227087.1"/>
    </source>
</evidence>
<sequence>MATKEEDEVSQQLEGFGAVLHQCVVKKLAQLIKDKFLKLEDLNEMVAYTIGRKSNRDVIQALESFEKSDMTFVTDMPSYLRGFVKSTKFIEFDLQECAKKVLSGSMEKQLFVDKFVKHFNKRVTITQGQRKIGPLEDTATDRPPTGSDVFLGNLPRHHTELDVLPHLVKFGVVYELRIMWGADTAEGRGYGFVTYQTPSDARQAAAQLNGFRITNQNTLKAALSVPYTRLYVAGIPKSKGRKEVMKELEKSVSYAGLKDVVLYEDVAGSKKTPGFAFLEYSSYDEANLARKVLQSGEVKPFGVHVYVEWAEAQHEPNEEVMDKVKVLFVKFSGKTLNEEQLLTAFKEFGNLDRVKVLNKYAFVYFSQRENALKAMGAMDEEVVGGSKLEVALAKPQAHSKTPPKSEPAIHKAVAWTKGKKWGAGRASPYQPTRPMRPGGIIGNQGPPSVERGYVDGGYYFPPPIPVGGGGPMRRGRGSTMTLSDTEMSSGNGAAVSVSNVAGIVTKLEKLTAERNIDRSILERLAGLVGDQKLSLTDIDEQVINSISLKGLKDVLQALTEFEKADTTYVTDMPSYLRGFVKSVKYIEFDLKQSAEKVLNGSMEAQTFLDLFVQKYGKKILITQGQRKVGPPEEDMALDRPGPGCEVFFGNIPRHFTELELLPYLVKCGMVYELRILWDPELDENKGFGFVTYSNSDEAKAAVAEFHLHKMAADQQHILKVTFSSPNTRLYVAGIPKTKDKEDIRQELTHQQEGLKDVIVYEDVAAGKKNRGFCFLEYRTHSQAAAAKKKIQSGRIRPFAMDTFVEWAEAPYEPGEEVMAKVKVLFVKFKGKLLSEEQMTNAFKSFDNFERVKVLNNYAFVHFTQRANALEAMEKMNGTEVDGSTLIITLAKPPAEDKKTSGPPRASVGTRIPRGGGLATGTANRKARATPYLPMQYVGGYEDDQFYYPPPIPLRGGGGPMRGRGGPRFF</sequence>
<dbReference type="InterPro" id="IPR035979">
    <property type="entry name" value="RBD_domain_sf"/>
</dbReference>
<dbReference type="PROSITE" id="PS50102">
    <property type="entry name" value="RRM"/>
    <property type="match status" value="6"/>
</dbReference>
<dbReference type="Gene3D" id="3.30.70.330">
    <property type="match status" value="6"/>
</dbReference>
<accession>A0A7R8ZPT1</accession>
<dbReference type="InterPro" id="IPR000504">
    <property type="entry name" value="RRM_dom"/>
</dbReference>
<dbReference type="SUPFAM" id="SSF54928">
    <property type="entry name" value="RNA-binding domain, RBD"/>
    <property type="match status" value="4"/>
</dbReference>
<dbReference type="AlphaFoldDB" id="A0A7R8ZPT1"/>
<dbReference type="EMBL" id="OB661029">
    <property type="protein sequence ID" value="CAD7227087.1"/>
    <property type="molecule type" value="Genomic_DNA"/>
</dbReference>
<dbReference type="SMART" id="SM00360">
    <property type="entry name" value="RRM"/>
    <property type="match status" value="6"/>
</dbReference>
<gene>
    <name evidence="1" type="ORF">CTOB1V02_LOCUS4996</name>
</gene>
<name>A0A7R8ZPT1_9CRUS</name>
<dbReference type="GO" id="GO:0003723">
    <property type="term" value="F:RNA binding"/>
    <property type="evidence" value="ECO:0007669"/>
    <property type="project" value="UniProtKB-UniRule"/>
</dbReference>